<dbReference type="CDD" id="cd01311">
    <property type="entry name" value="PDC_hydrolase"/>
    <property type="match status" value="1"/>
</dbReference>
<sequence>MKNEEQVEIESLQHDGSTSFKVIGNNMNINFPNVGRIDTLLGKGGNQMSQPEQAAVGAAAAEAAYMPYHPSPSVPIFRVPSGAVDAHCHVFGPAERFPFAPERKYTPVDASAETLFALRDRLGFSRNVIVQATCHGRDNAALLDAIAQSSGAARGVAVIGEDVTDRELDKLHDGGIRGVRFNFLKRLVGDAPKESYQRIAARLSDRGWHIVVYFESSELEDLRPFLLSLPGTIVVDHMGRPDTAQGLDSASFRRFLQLLEESDRFWVKATCPERLTVAGPPYDDVIPFGRALVERFPDRVLWGTDWPHPNMRSHMPDDGKLVDVIPRIAPTKELQRKLLIDNPMRLYWPEEVA</sequence>
<dbReference type="Proteomes" id="UP001597108">
    <property type="component" value="Unassembled WGS sequence"/>
</dbReference>
<feature type="domain" description="Amidohydrolase-related" evidence="1">
    <location>
        <begin position="84"/>
        <end position="347"/>
    </location>
</feature>
<keyword evidence="3" id="KW-1185">Reference proteome</keyword>
<dbReference type="PANTHER" id="PTHR35563">
    <property type="entry name" value="BARREL METAL-DEPENDENT HYDROLASE, PUTATIVE (AFU_ORTHOLOGUE AFUA_1G16240)-RELATED"/>
    <property type="match status" value="1"/>
</dbReference>
<dbReference type="InterPro" id="IPR052358">
    <property type="entry name" value="Aro_Compnd_Degr_Hydrolases"/>
</dbReference>
<dbReference type="RefSeq" id="WP_386075941.1">
    <property type="nucleotide sequence ID" value="NZ_JBHTJT010000032.1"/>
</dbReference>
<dbReference type="SUPFAM" id="SSF51556">
    <property type="entry name" value="Metallo-dependent hydrolases"/>
    <property type="match status" value="1"/>
</dbReference>
<reference evidence="3" key="1">
    <citation type="journal article" date="2019" name="Int. J. Syst. Evol. Microbiol.">
        <title>The Global Catalogue of Microorganisms (GCM) 10K type strain sequencing project: providing services to taxonomists for standard genome sequencing and annotation.</title>
        <authorList>
            <consortium name="The Broad Institute Genomics Platform"/>
            <consortium name="The Broad Institute Genome Sequencing Center for Infectious Disease"/>
            <person name="Wu L."/>
            <person name="Ma J."/>
        </authorList>
    </citation>
    <scope>NUCLEOTIDE SEQUENCE [LARGE SCALE GENOMIC DNA]</scope>
    <source>
        <strain evidence="3">CCUG 60524</strain>
    </source>
</reference>
<dbReference type="InterPro" id="IPR006680">
    <property type="entry name" value="Amidohydro-rel"/>
</dbReference>
<dbReference type="PANTHER" id="PTHR35563:SF2">
    <property type="entry name" value="BARREL METAL-DEPENDENT HYDROLASE, PUTATIVE (AFU_ORTHOLOGUE AFUA_1G16240)-RELATED"/>
    <property type="match status" value="1"/>
</dbReference>
<evidence type="ECO:0000259" key="1">
    <source>
        <dbReference type="Pfam" id="PF04909"/>
    </source>
</evidence>
<gene>
    <name evidence="2" type="ORF">ACFQ2S_15955</name>
</gene>
<organism evidence="2 3">
    <name type="scientific">Tropicimonas aquimaris</name>
    <dbReference type="NCBI Taxonomy" id="914152"/>
    <lineage>
        <taxon>Bacteria</taxon>
        <taxon>Pseudomonadati</taxon>
        <taxon>Pseudomonadota</taxon>
        <taxon>Alphaproteobacteria</taxon>
        <taxon>Rhodobacterales</taxon>
        <taxon>Roseobacteraceae</taxon>
        <taxon>Tropicimonas</taxon>
    </lineage>
</organism>
<dbReference type="InterPro" id="IPR032466">
    <property type="entry name" value="Metal_Hydrolase"/>
</dbReference>
<evidence type="ECO:0000313" key="3">
    <source>
        <dbReference type="Proteomes" id="UP001597108"/>
    </source>
</evidence>
<name>A0ABW3IT09_9RHOB</name>
<evidence type="ECO:0000313" key="2">
    <source>
        <dbReference type="EMBL" id="MFD0981136.1"/>
    </source>
</evidence>
<proteinExistence type="predicted"/>
<dbReference type="InterPro" id="IPR047874">
    <property type="entry name" value="GLI/LigI"/>
</dbReference>
<dbReference type="Gene3D" id="3.20.20.140">
    <property type="entry name" value="Metal-dependent hydrolases"/>
    <property type="match status" value="1"/>
</dbReference>
<accession>A0ABW3IT09</accession>
<protein>
    <submittedName>
        <fullName evidence="2">Amidohydrolase family protein</fullName>
    </submittedName>
</protein>
<comment type="caution">
    <text evidence="2">The sequence shown here is derived from an EMBL/GenBank/DDBJ whole genome shotgun (WGS) entry which is preliminary data.</text>
</comment>
<dbReference type="EMBL" id="JBHTJT010000032">
    <property type="protein sequence ID" value="MFD0981136.1"/>
    <property type="molecule type" value="Genomic_DNA"/>
</dbReference>
<dbReference type="Pfam" id="PF04909">
    <property type="entry name" value="Amidohydro_2"/>
    <property type="match status" value="1"/>
</dbReference>